<dbReference type="Pfam" id="PF01230">
    <property type="entry name" value="HIT"/>
    <property type="match status" value="1"/>
</dbReference>
<gene>
    <name evidence="3" type="ORF">BT96DRAFT_543539</name>
</gene>
<keyword evidence="4" id="KW-1185">Reference proteome</keyword>
<dbReference type="Gene3D" id="3.30.428.10">
    <property type="entry name" value="HIT-like"/>
    <property type="match status" value="1"/>
</dbReference>
<evidence type="ECO:0000256" key="1">
    <source>
        <dbReference type="PROSITE-ProRule" id="PRU00464"/>
    </source>
</evidence>
<dbReference type="GO" id="GO:0009117">
    <property type="term" value="P:nucleotide metabolic process"/>
    <property type="evidence" value="ECO:0007669"/>
    <property type="project" value="TreeGrafter"/>
</dbReference>
<dbReference type="InterPro" id="IPR036265">
    <property type="entry name" value="HIT-like_sf"/>
</dbReference>
<accession>A0A6A4HVX2</accession>
<dbReference type="PANTHER" id="PTHR46648:SF1">
    <property type="entry name" value="ADENOSINE 5'-MONOPHOSPHORAMIDASE HNT1"/>
    <property type="match status" value="1"/>
</dbReference>
<dbReference type="AlphaFoldDB" id="A0A6A4HVX2"/>
<dbReference type="PANTHER" id="PTHR46648">
    <property type="entry name" value="HIT FAMILY PROTEIN 1"/>
    <property type="match status" value="1"/>
</dbReference>
<evidence type="ECO:0000313" key="4">
    <source>
        <dbReference type="Proteomes" id="UP000799118"/>
    </source>
</evidence>
<dbReference type="EMBL" id="ML769433">
    <property type="protein sequence ID" value="KAE9402609.1"/>
    <property type="molecule type" value="Genomic_DNA"/>
</dbReference>
<dbReference type="InterPro" id="IPR011146">
    <property type="entry name" value="HIT-like"/>
</dbReference>
<dbReference type="OrthoDB" id="672793at2759"/>
<sequence length="110" mass="12161">MNADPTCIFCGILSGKIPCHKVYETEHSFAFLDIMPVSEGHTQVIPKCKSPGCRYHENRIIEALSLNTDHAKTIGDLPDEYLSDIGPVIKKIALATGVEQYNIVQVSWTS</sequence>
<name>A0A6A4HVX2_9AGAR</name>
<dbReference type="GO" id="GO:0003824">
    <property type="term" value="F:catalytic activity"/>
    <property type="evidence" value="ECO:0007669"/>
    <property type="project" value="InterPro"/>
</dbReference>
<dbReference type="SUPFAM" id="SSF54197">
    <property type="entry name" value="HIT-like"/>
    <property type="match status" value="1"/>
</dbReference>
<dbReference type="Proteomes" id="UP000799118">
    <property type="component" value="Unassembled WGS sequence"/>
</dbReference>
<organism evidence="3 4">
    <name type="scientific">Gymnopus androsaceus JB14</name>
    <dbReference type="NCBI Taxonomy" id="1447944"/>
    <lineage>
        <taxon>Eukaryota</taxon>
        <taxon>Fungi</taxon>
        <taxon>Dikarya</taxon>
        <taxon>Basidiomycota</taxon>
        <taxon>Agaricomycotina</taxon>
        <taxon>Agaricomycetes</taxon>
        <taxon>Agaricomycetidae</taxon>
        <taxon>Agaricales</taxon>
        <taxon>Marasmiineae</taxon>
        <taxon>Omphalotaceae</taxon>
        <taxon>Gymnopus</taxon>
    </lineage>
</organism>
<evidence type="ECO:0000259" key="2">
    <source>
        <dbReference type="PROSITE" id="PS51084"/>
    </source>
</evidence>
<comment type="caution">
    <text evidence="1">Lacks conserved residue(s) required for the propagation of feature annotation.</text>
</comment>
<dbReference type="PROSITE" id="PS51084">
    <property type="entry name" value="HIT_2"/>
    <property type="match status" value="1"/>
</dbReference>
<dbReference type="InterPro" id="IPR001310">
    <property type="entry name" value="Histidine_triad_HIT"/>
</dbReference>
<dbReference type="PRINTS" id="PR00332">
    <property type="entry name" value="HISTRIAD"/>
</dbReference>
<feature type="domain" description="HIT" evidence="2">
    <location>
        <begin position="8"/>
        <end position="110"/>
    </location>
</feature>
<protein>
    <recommendedName>
        <fullName evidence="2">HIT domain-containing protein</fullName>
    </recommendedName>
</protein>
<reference evidence="3" key="1">
    <citation type="journal article" date="2019" name="Environ. Microbiol.">
        <title>Fungal ecological strategies reflected in gene transcription - a case study of two litter decomposers.</title>
        <authorList>
            <person name="Barbi F."/>
            <person name="Kohler A."/>
            <person name="Barry K."/>
            <person name="Baskaran P."/>
            <person name="Daum C."/>
            <person name="Fauchery L."/>
            <person name="Ihrmark K."/>
            <person name="Kuo A."/>
            <person name="LaButti K."/>
            <person name="Lipzen A."/>
            <person name="Morin E."/>
            <person name="Grigoriev I.V."/>
            <person name="Henrissat B."/>
            <person name="Lindahl B."/>
            <person name="Martin F."/>
        </authorList>
    </citation>
    <scope>NUCLEOTIDE SEQUENCE</scope>
    <source>
        <strain evidence="3">JB14</strain>
    </source>
</reference>
<proteinExistence type="predicted"/>
<evidence type="ECO:0000313" key="3">
    <source>
        <dbReference type="EMBL" id="KAE9402609.1"/>
    </source>
</evidence>